<organism evidence="1 2">
    <name type="scientific">Hygrophoropsis aurantiaca</name>
    <dbReference type="NCBI Taxonomy" id="72124"/>
    <lineage>
        <taxon>Eukaryota</taxon>
        <taxon>Fungi</taxon>
        <taxon>Dikarya</taxon>
        <taxon>Basidiomycota</taxon>
        <taxon>Agaricomycotina</taxon>
        <taxon>Agaricomycetes</taxon>
        <taxon>Agaricomycetidae</taxon>
        <taxon>Boletales</taxon>
        <taxon>Coniophorineae</taxon>
        <taxon>Hygrophoropsidaceae</taxon>
        <taxon>Hygrophoropsis</taxon>
    </lineage>
</organism>
<comment type="caution">
    <text evidence="1">The sequence shown here is derived from an EMBL/GenBank/DDBJ whole genome shotgun (WGS) entry which is preliminary data.</text>
</comment>
<dbReference type="Proteomes" id="UP000790377">
    <property type="component" value="Unassembled WGS sequence"/>
</dbReference>
<accession>A0ACB8AND0</accession>
<reference evidence="1" key="1">
    <citation type="journal article" date="2021" name="New Phytol.">
        <title>Evolutionary innovations through gain and loss of genes in the ectomycorrhizal Boletales.</title>
        <authorList>
            <person name="Wu G."/>
            <person name="Miyauchi S."/>
            <person name="Morin E."/>
            <person name="Kuo A."/>
            <person name="Drula E."/>
            <person name="Varga T."/>
            <person name="Kohler A."/>
            <person name="Feng B."/>
            <person name="Cao Y."/>
            <person name="Lipzen A."/>
            <person name="Daum C."/>
            <person name="Hundley H."/>
            <person name="Pangilinan J."/>
            <person name="Johnson J."/>
            <person name="Barry K."/>
            <person name="LaButti K."/>
            <person name="Ng V."/>
            <person name="Ahrendt S."/>
            <person name="Min B."/>
            <person name="Choi I.G."/>
            <person name="Park H."/>
            <person name="Plett J.M."/>
            <person name="Magnuson J."/>
            <person name="Spatafora J.W."/>
            <person name="Nagy L.G."/>
            <person name="Henrissat B."/>
            <person name="Grigoriev I.V."/>
            <person name="Yang Z.L."/>
            <person name="Xu J."/>
            <person name="Martin F.M."/>
        </authorList>
    </citation>
    <scope>NUCLEOTIDE SEQUENCE</scope>
    <source>
        <strain evidence="1">ATCC 28755</strain>
    </source>
</reference>
<proteinExistence type="predicted"/>
<evidence type="ECO:0000313" key="1">
    <source>
        <dbReference type="EMBL" id="KAH7915036.1"/>
    </source>
</evidence>
<dbReference type="EMBL" id="MU267605">
    <property type="protein sequence ID" value="KAH7915036.1"/>
    <property type="molecule type" value="Genomic_DNA"/>
</dbReference>
<gene>
    <name evidence="1" type="ORF">BJ138DRAFT_1142484</name>
</gene>
<keyword evidence="2" id="KW-1185">Reference proteome</keyword>
<sequence>MAQNLFSAFIFFIVFRETLECSIIISILLGLVDQVVQDERQRFAGGDVIRMVTMDRNRHRGTRVDNAFSEPSSIDETQPGPADSNHTWRRRTIRMLRSQILLGSGMGFMIALCLGAAFIGVWFTEASNLWEKSENLLQGMFQLIASLIIFVMGITMLKMDRAKVTWRIKLQRSIKGEQADRSTRAAKWALFILPLVTVVREGIEAIVFVGGVSFSQTATSIPIAAIVGLVSGLVCGVLIYQFATRTTLSLFLIVMTNFVLLMGAGLFSKGVQSLQDTVFDNLVGLDPDRVGNGVGTFDVRGNVWALDCCNPNDGGWSVFYAVLGWQNAASMGSILSYVFYWSIVIAVLIYMKYKEGRTKIFGKESTASIRRRDFRNTRSQPAPPLSLDAVS</sequence>
<evidence type="ECO:0000313" key="2">
    <source>
        <dbReference type="Proteomes" id="UP000790377"/>
    </source>
</evidence>
<protein>
    <submittedName>
        <fullName evidence="1">Iron permease FTR1</fullName>
    </submittedName>
</protein>
<name>A0ACB8AND0_9AGAM</name>